<keyword evidence="1" id="KW-0732">Signal</keyword>
<evidence type="ECO:0000313" key="3">
    <source>
        <dbReference type="EMBL" id="NEU04025.1"/>
    </source>
</evidence>
<dbReference type="Gene3D" id="2.20.230.10">
    <property type="entry name" value="Resuscitation-promoting factor rpfb"/>
    <property type="match status" value="1"/>
</dbReference>
<dbReference type="Pfam" id="PF07501">
    <property type="entry name" value="G5"/>
    <property type="match status" value="1"/>
</dbReference>
<reference evidence="3 4" key="1">
    <citation type="submission" date="2020-02" db="EMBL/GenBank/DDBJ databases">
        <title>Genome assembly of a novel Clostridium senegalense strain.</title>
        <authorList>
            <person name="Gupta T.B."/>
            <person name="Jauregui R."/>
            <person name="Maclean P."/>
            <person name="Nawarathana A."/>
            <person name="Brightwell G."/>
        </authorList>
    </citation>
    <scope>NUCLEOTIDE SEQUENCE [LARGE SCALE GENOMIC DNA]</scope>
    <source>
        <strain evidence="3 4">AGRFS4</strain>
    </source>
</reference>
<dbReference type="PANTHER" id="PTHR39160:SF4">
    <property type="entry name" value="RESUSCITATION-PROMOTING FACTOR RPFB"/>
    <property type="match status" value="1"/>
</dbReference>
<dbReference type="CDD" id="cd22786">
    <property type="entry name" value="DPBB_YuiC-like"/>
    <property type="match status" value="1"/>
</dbReference>
<dbReference type="GO" id="GO:0019867">
    <property type="term" value="C:outer membrane"/>
    <property type="evidence" value="ECO:0007669"/>
    <property type="project" value="InterPro"/>
</dbReference>
<organism evidence="3 4">
    <name type="scientific">Clostridium senegalense</name>
    <dbReference type="NCBI Taxonomy" id="1465809"/>
    <lineage>
        <taxon>Bacteria</taxon>
        <taxon>Bacillati</taxon>
        <taxon>Bacillota</taxon>
        <taxon>Clostridia</taxon>
        <taxon>Eubacteriales</taxon>
        <taxon>Clostridiaceae</taxon>
        <taxon>Clostridium</taxon>
    </lineage>
</organism>
<dbReference type="Proteomes" id="UP000481872">
    <property type="component" value="Unassembled WGS sequence"/>
</dbReference>
<name>A0A6M0GZV5_9CLOT</name>
<evidence type="ECO:0000259" key="2">
    <source>
        <dbReference type="PROSITE" id="PS51109"/>
    </source>
</evidence>
<gene>
    <name evidence="3" type="ORF">G3M99_03980</name>
</gene>
<dbReference type="InterPro" id="IPR010611">
    <property type="entry name" value="3D_dom"/>
</dbReference>
<dbReference type="Gene3D" id="2.40.40.10">
    <property type="entry name" value="RlpA-like domain"/>
    <property type="match status" value="1"/>
</dbReference>
<dbReference type="InterPro" id="IPR007137">
    <property type="entry name" value="DUF348"/>
</dbReference>
<proteinExistence type="predicted"/>
<dbReference type="EMBL" id="JAAGPU010000004">
    <property type="protein sequence ID" value="NEU04025.1"/>
    <property type="molecule type" value="Genomic_DNA"/>
</dbReference>
<evidence type="ECO:0000256" key="1">
    <source>
        <dbReference type="ARBA" id="ARBA00022729"/>
    </source>
</evidence>
<dbReference type="GO" id="GO:0004553">
    <property type="term" value="F:hydrolase activity, hydrolyzing O-glycosyl compounds"/>
    <property type="evidence" value="ECO:0007669"/>
    <property type="project" value="InterPro"/>
</dbReference>
<protein>
    <submittedName>
        <fullName evidence="3">DUF348 domain-containing protein</fullName>
    </submittedName>
</protein>
<evidence type="ECO:0000313" key="4">
    <source>
        <dbReference type="Proteomes" id="UP000481872"/>
    </source>
</evidence>
<keyword evidence="4" id="KW-1185">Reference proteome</keyword>
<dbReference type="InterPro" id="IPR051933">
    <property type="entry name" value="Resuscitation_pf_RpfB"/>
</dbReference>
<dbReference type="Pfam" id="PF06725">
    <property type="entry name" value="3D"/>
    <property type="match status" value="1"/>
</dbReference>
<dbReference type="AlphaFoldDB" id="A0A6M0GZV5"/>
<dbReference type="RefSeq" id="WP_061994041.1">
    <property type="nucleotide sequence ID" value="NZ_JAAGPU010000004.1"/>
</dbReference>
<accession>A0A6M0GZV5</accession>
<dbReference type="GO" id="GO:0009254">
    <property type="term" value="P:peptidoglycan turnover"/>
    <property type="evidence" value="ECO:0007669"/>
    <property type="project" value="InterPro"/>
</dbReference>
<comment type="caution">
    <text evidence="3">The sequence shown here is derived from an EMBL/GenBank/DDBJ whole genome shotgun (WGS) entry which is preliminary data.</text>
</comment>
<dbReference type="Pfam" id="PF03990">
    <property type="entry name" value="DUF348"/>
    <property type="match status" value="2"/>
</dbReference>
<dbReference type="InterPro" id="IPR036908">
    <property type="entry name" value="RlpA-like_sf"/>
</dbReference>
<dbReference type="PROSITE" id="PS51109">
    <property type="entry name" value="G5"/>
    <property type="match status" value="1"/>
</dbReference>
<dbReference type="PANTHER" id="PTHR39160">
    <property type="entry name" value="CELL WALL-BINDING PROTEIN YOCH"/>
    <property type="match status" value="1"/>
</dbReference>
<feature type="domain" description="G5" evidence="2">
    <location>
        <begin position="150"/>
        <end position="230"/>
    </location>
</feature>
<dbReference type="SUPFAM" id="SSF50685">
    <property type="entry name" value="Barwin-like endoglucanases"/>
    <property type="match status" value="1"/>
</dbReference>
<dbReference type="SMART" id="SM01208">
    <property type="entry name" value="G5"/>
    <property type="match status" value="1"/>
</dbReference>
<dbReference type="InterPro" id="IPR011098">
    <property type="entry name" value="G5_dom"/>
</dbReference>
<sequence>MISNIKTRLSSIFKSWKKTLAVATCVTVIGGAVTIVNMKKTISVVIDGQEVQITTLASDLGKILDKQEIKVESFDKVSVALDSKVKDGDKIYIKKAVDVEVNVDGKVLKFKSSEDNVENMLDSKKIAINDLDKISPTKDELLQDGMKINITRVAKEVKNEVKSLEYAVEKRENNDLAEGAENIVQEGQNGEKLITSEVVYENGKEVSRKVVGEKVQKNPVNKIVDIGTLASVRTSRGAEENYTDMVVMESTAYTADRGNDNGITASGTSCVRDPNGYSTIAVDPRVIPLGTKVYIEGYGYAIAQDTGGAIKGNIIDVYFNSYSETMNWGRRNVKVYILK</sequence>